<feature type="compositionally biased region" description="Basic and acidic residues" evidence="2">
    <location>
        <begin position="1245"/>
        <end position="1259"/>
    </location>
</feature>
<feature type="compositionally biased region" description="Polar residues" evidence="2">
    <location>
        <begin position="937"/>
        <end position="946"/>
    </location>
</feature>
<feature type="region of interest" description="Disordered" evidence="2">
    <location>
        <begin position="1"/>
        <end position="26"/>
    </location>
</feature>
<dbReference type="RefSeq" id="XP_064735684.1">
    <property type="nucleotide sequence ID" value="XM_064870187.1"/>
</dbReference>
<feature type="region of interest" description="Disordered" evidence="2">
    <location>
        <begin position="40"/>
        <end position="63"/>
    </location>
</feature>
<evidence type="ECO:0000313" key="4">
    <source>
        <dbReference type="Proteomes" id="UP001334248"/>
    </source>
</evidence>
<dbReference type="EMBL" id="JAVHJV010000001">
    <property type="protein sequence ID" value="KAK5947594.1"/>
    <property type="molecule type" value="Genomic_DNA"/>
</dbReference>
<reference evidence="3 4" key="1">
    <citation type="journal article" date="2023" name="Res Sq">
        <title>Genomic and morphological characterization of Knufia obscura isolated from the Mars 2020 spacecraft assembly facility.</title>
        <authorList>
            <person name="Chander A.M."/>
            <person name="Teixeira M.M."/>
            <person name="Singh N.K."/>
            <person name="Williams M.P."/>
            <person name="Parker C.W."/>
            <person name="Leo P."/>
            <person name="Stajich J.E."/>
            <person name="Torok T."/>
            <person name="Tighe S."/>
            <person name="Mason C.E."/>
            <person name="Venkateswaran K."/>
        </authorList>
    </citation>
    <scope>NUCLEOTIDE SEQUENCE [LARGE SCALE GENOMIC DNA]</scope>
    <source>
        <strain evidence="3 4">CCFEE 5817</strain>
    </source>
</reference>
<feature type="region of interest" description="Disordered" evidence="2">
    <location>
        <begin position="645"/>
        <end position="960"/>
    </location>
</feature>
<feature type="compositionally biased region" description="Basic and acidic residues" evidence="2">
    <location>
        <begin position="1097"/>
        <end position="1118"/>
    </location>
</feature>
<comment type="caution">
    <text evidence="3">The sequence shown here is derived from an EMBL/GenBank/DDBJ whole genome shotgun (WGS) entry which is preliminary data.</text>
</comment>
<accession>A0ABR0S415</accession>
<evidence type="ECO:0000256" key="2">
    <source>
        <dbReference type="SAM" id="MobiDB-lite"/>
    </source>
</evidence>
<feature type="region of interest" description="Disordered" evidence="2">
    <location>
        <begin position="1653"/>
        <end position="1711"/>
    </location>
</feature>
<organism evidence="3 4">
    <name type="scientific">Knufia obscura</name>
    <dbReference type="NCBI Taxonomy" id="1635080"/>
    <lineage>
        <taxon>Eukaryota</taxon>
        <taxon>Fungi</taxon>
        <taxon>Dikarya</taxon>
        <taxon>Ascomycota</taxon>
        <taxon>Pezizomycotina</taxon>
        <taxon>Eurotiomycetes</taxon>
        <taxon>Chaetothyriomycetidae</taxon>
        <taxon>Chaetothyriales</taxon>
        <taxon>Trichomeriaceae</taxon>
        <taxon>Knufia</taxon>
    </lineage>
</organism>
<feature type="region of interest" description="Disordered" evidence="2">
    <location>
        <begin position="544"/>
        <end position="566"/>
    </location>
</feature>
<feature type="compositionally biased region" description="Basic and acidic residues" evidence="2">
    <location>
        <begin position="1189"/>
        <end position="1233"/>
    </location>
</feature>
<feature type="region of interest" description="Disordered" evidence="2">
    <location>
        <begin position="980"/>
        <end position="1019"/>
    </location>
</feature>
<feature type="compositionally biased region" description="Basic and acidic residues" evidence="2">
    <location>
        <begin position="1422"/>
        <end position="1437"/>
    </location>
</feature>
<feature type="coiled-coil region" evidence="1">
    <location>
        <begin position="358"/>
        <end position="392"/>
    </location>
</feature>
<feature type="region of interest" description="Disordered" evidence="2">
    <location>
        <begin position="1080"/>
        <end position="1384"/>
    </location>
</feature>
<feature type="compositionally biased region" description="Polar residues" evidence="2">
    <location>
        <begin position="872"/>
        <end position="895"/>
    </location>
</feature>
<feature type="compositionally biased region" description="Basic and acidic residues" evidence="2">
    <location>
        <begin position="1678"/>
        <end position="1688"/>
    </location>
</feature>
<name>A0ABR0S415_9EURO</name>
<feature type="compositionally biased region" description="Polar residues" evidence="2">
    <location>
        <begin position="7"/>
        <end position="22"/>
    </location>
</feature>
<feature type="compositionally biased region" description="Basic and acidic residues" evidence="2">
    <location>
        <begin position="740"/>
        <end position="750"/>
    </location>
</feature>
<feature type="region of interest" description="Disordered" evidence="2">
    <location>
        <begin position="1405"/>
        <end position="1458"/>
    </location>
</feature>
<feature type="compositionally biased region" description="Polar residues" evidence="2">
    <location>
        <begin position="1169"/>
        <end position="1179"/>
    </location>
</feature>
<dbReference type="Proteomes" id="UP001334248">
    <property type="component" value="Unassembled WGS sequence"/>
</dbReference>
<feature type="compositionally biased region" description="Polar residues" evidence="2">
    <location>
        <begin position="1119"/>
        <end position="1131"/>
    </location>
</feature>
<feature type="compositionally biased region" description="Basic and acidic residues" evidence="2">
    <location>
        <begin position="908"/>
        <end position="934"/>
    </location>
</feature>
<feature type="compositionally biased region" description="Polar residues" evidence="2">
    <location>
        <begin position="1334"/>
        <end position="1347"/>
    </location>
</feature>
<feature type="region of interest" description="Disordered" evidence="2">
    <location>
        <begin position="1581"/>
        <end position="1633"/>
    </location>
</feature>
<feature type="compositionally biased region" description="Polar residues" evidence="2">
    <location>
        <begin position="518"/>
        <end position="529"/>
    </location>
</feature>
<feature type="compositionally biased region" description="Polar residues" evidence="2">
    <location>
        <begin position="1297"/>
        <end position="1313"/>
    </location>
</feature>
<protein>
    <submittedName>
        <fullName evidence="3">Uncharacterized protein</fullName>
    </submittedName>
</protein>
<proteinExistence type="predicted"/>
<dbReference type="GeneID" id="89995196"/>
<evidence type="ECO:0000256" key="1">
    <source>
        <dbReference type="SAM" id="Coils"/>
    </source>
</evidence>
<feature type="compositionally biased region" description="Basic and acidic residues" evidence="2">
    <location>
        <begin position="784"/>
        <end position="798"/>
    </location>
</feature>
<feature type="compositionally biased region" description="Low complexity" evidence="2">
    <location>
        <begin position="811"/>
        <end position="833"/>
    </location>
</feature>
<feature type="region of interest" description="Disordered" evidence="2">
    <location>
        <begin position="406"/>
        <end position="529"/>
    </location>
</feature>
<feature type="region of interest" description="Disordered" evidence="2">
    <location>
        <begin position="1028"/>
        <end position="1047"/>
    </location>
</feature>
<keyword evidence="4" id="KW-1185">Reference proteome</keyword>
<keyword evidence="1" id="KW-0175">Coiled coil</keyword>
<feature type="compositionally biased region" description="Basic residues" evidence="2">
    <location>
        <begin position="1134"/>
        <end position="1158"/>
    </location>
</feature>
<gene>
    <name evidence="3" type="ORF">PMZ80_001747</name>
</gene>
<feature type="region of interest" description="Disordered" evidence="2">
    <location>
        <begin position="1470"/>
        <end position="1489"/>
    </location>
</feature>
<feature type="compositionally biased region" description="Polar residues" evidence="2">
    <location>
        <begin position="1440"/>
        <end position="1453"/>
    </location>
</feature>
<evidence type="ECO:0000313" key="3">
    <source>
        <dbReference type="EMBL" id="KAK5947594.1"/>
    </source>
</evidence>
<feature type="compositionally biased region" description="Polar residues" evidence="2">
    <location>
        <begin position="470"/>
        <end position="489"/>
    </location>
</feature>
<feature type="compositionally biased region" description="Acidic residues" evidence="2">
    <location>
        <begin position="1689"/>
        <end position="1699"/>
    </location>
</feature>
<feature type="compositionally biased region" description="Low complexity" evidence="2">
    <location>
        <begin position="705"/>
        <end position="719"/>
    </location>
</feature>
<sequence length="1711" mass="189046">MPLNAHAFSTSQDTPTHFQLPSQRKRSITRLDGLRKIAQQATLRKGSSNRQEQPRRVSSVSIQNLTNPHRWSRKFSNTPFPPVVESAEMEDATARSPFSNRSWSQRASGIEGSFDTPLPTANLLPGNNRGSSNVVSESFRLPSIAEDGTSKATALPRPSIIRLEGERYINKRIPGEINGLETELSKAFFTVEAGATIGHSILLYYQGRGTEMLENLTKLTLLAQEKGNGAIMFRAQLWKAIILHEAGAVQDMPNLLGDIIHLVLCEGRSYDADFYQLRKLWSQYREQVIDCLANENLQQLGGDNSKVDLAESDRRFRERLADITKILDEGFDHSEWPDPDVAMNASLIRRGHQFMRRLSDLSIETQRLQETNERLKRENELLTMDNIRYSEERKTVPHLSTALSKDGFFPRIGANRPHTTDIERDAVSPGPVSALMNHLGHEPRHQLPGSYDTASAGPTRQRLAQHHAQRPSSSPFDQSPGRQRWGSSESTRKAYGRKHSSGSSFSPGGQWRSRRSYSRTPSWGSSHNSSRFLRARTLDRGLSTRSALGRDSNAPKQPVVPKDPKLLVPASSSAPALKEFDLVMRASTPGLSEVMSGIGTTSAVSLQQRRQSSINLSPHTRPLPLAQLEGRDSFSDSFDFAVDYPSARPKPLDTSARHSRKQSLPMPSNALDPESLPFTDTPSPTKLEANMPQLHENQERRRRSMSFSSRSPTSASSTSYEHERRRSMLQQTQLRGGFEGGREGSEKMSSAEEGPSKSSVNAAPPARQKDSGESARVSTSAVREGSRNRNSDRDESTVRETAPGSAGLSESPDVTATDSDSASMDTSSGSSISLRSFDSKPLATSDNGPSKSKRKSVTIGTGAAPLTPGKSPPSSAVSMPSTKRSNNNGNPSSDLHNWAGLSALAPEFKPRKPTRPEALRPRRISEDISSDLHQDLAATTQNQSPYSNPPAAHGGSTASSKDVRISLLLSQLETDQAATLDRIRRSSKPTISSPLRRSSRVSDDDDNEALIHPARVPSSTDWVAARDSVTHNDPGRAPSSPSDRDLTLSLHGEHKLDGSSGTHEDKDDAAQIDQAEDQFGRARTAQGPTDSLGEIPNLKDRQRFFGSEDWRNIRDKFPSESSSQGTNPNTVSKEKRRTSSNVRRKPASSISRAKRRNKSMGLVEKSELHPSSQASTQNDLVGRELPSVYRERWKHLSVEQREEAARGSKSREESILNESSQKEGHIGESRTEYETPDLYGGSNDGKQDTEASDAARTEKGMQSQISGEAPRVETSKAAPQPHHTKRHHSIYDEIENSYPSPTSPQSLHDQVFSQEGVHGSAQVKDDHSLRGDASISQQEHNDSPSGTSSSNRDSEHSRSTEVLGAAAARNRRTRDTSKQDRPIFTCVKSHVYSAFWSQGGSEIRSAAEKVQPVNPRRARKGVISDEAERHENMHVGERQSGPSSRQSALQHSDASARHLPSPLHLQQSARNNSLSTVPQSSSSKPATYSAQFRAHARLHTPKDIIDITTHEHKQIGMEVDANPQQPTLSNVTLPPRPRAVNIPVRSIPAAHGLDPYPPARNAFEASVDEHFGMEEQILLPRTYQPDAEPVQAPLARPMKRRQGQPRQEQEENDAEQKEEAKAGPRKYAPPEMYRSKVPRESIWENERWAFFQDESANRRRSAGEVGRGVDSDSGFVGFDRRQEMHIVSDTEDEDEDEKDVDGPKTNISTNF</sequence>